<name>A0A0F9GC23_9ZZZZ</name>
<accession>A0A0F9GC23</accession>
<organism evidence="1">
    <name type="scientific">marine sediment metagenome</name>
    <dbReference type="NCBI Taxonomy" id="412755"/>
    <lineage>
        <taxon>unclassified sequences</taxon>
        <taxon>metagenomes</taxon>
        <taxon>ecological metagenomes</taxon>
    </lineage>
</organism>
<evidence type="ECO:0000313" key="1">
    <source>
        <dbReference type="EMBL" id="KKL96409.1"/>
    </source>
</evidence>
<reference evidence="1" key="1">
    <citation type="journal article" date="2015" name="Nature">
        <title>Complex archaea that bridge the gap between prokaryotes and eukaryotes.</title>
        <authorList>
            <person name="Spang A."/>
            <person name="Saw J.H."/>
            <person name="Jorgensen S.L."/>
            <person name="Zaremba-Niedzwiedzka K."/>
            <person name="Martijn J."/>
            <person name="Lind A.E."/>
            <person name="van Eijk R."/>
            <person name="Schleper C."/>
            <person name="Guy L."/>
            <person name="Ettema T.J."/>
        </authorList>
    </citation>
    <scope>NUCLEOTIDE SEQUENCE</scope>
</reference>
<dbReference type="EMBL" id="LAZR01018439">
    <property type="protein sequence ID" value="KKL96409.1"/>
    <property type="molecule type" value="Genomic_DNA"/>
</dbReference>
<gene>
    <name evidence="1" type="ORF">LCGC14_1844760</name>
</gene>
<comment type="caution">
    <text evidence="1">The sequence shown here is derived from an EMBL/GenBank/DDBJ whole genome shotgun (WGS) entry which is preliminary data.</text>
</comment>
<proteinExistence type="predicted"/>
<protein>
    <submittedName>
        <fullName evidence="1">Uncharacterized protein</fullName>
    </submittedName>
</protein>
<sequence>MDAKKIGIYRKFEVRRVDGRSAEGEKHHGCFCFVLDVDHDPFSIAALKAYAEACKKDYPALAEDIGYDWEEEAHMLDAQAEVDHDQKTKSRRFQVVGIWKERGHIDEDWNHAGVWKDLKRIVLCVKASICILLGIIEPEGVKYPVEALHLFTLDGGETGGSWNDPPDYWAIDLCVPLKGWFVFTESI</sequence>
<dbReference type="AlphaFoldDB" id="A0A0F9GC23"/>